<dbReference type="AlphaFoldDB" id="A0A4Q7PJS3"/>
<dbReference type="EC" id="3.4.21.89" evidence="5"/>
<keyword evidence="8" id="KW-1185">Reference proteome</keyword>
<comment type="subcellular location">
    <subcellularLocation>
        <location evidence="1">Membrane</location>
    </subcellularLocation>
</comment>
<accession>A0A4Q7PJS3</accession>
<evidence type="ECO:0000256" key="3">
    <source>
        <dbReference type="ARBA" id="ARBA00022989"/>
    </source>
</evidence>
<dbReference type="GO" id="GO:0006465">
    <property type="term" value="P:signal peptide processing"/>
    <property type="evidence" value="ECO:0007669"/>
    <property type="project" value="UniProtKB-UniRule"/>
</dbReference>
<proteinExistence type="predicted"/>
<name>A0A4Q7PJS3_9FIRM</name>
<dbReference type="GO" id="GO:0004252">
    <property type="term" value="F:serine-type endopeptidase activity"/>
    <property type="evidence" value="ECO:0007669"/>
    <property type="project" value="UniProtKB-UniRule"/>
</dbReference>
<keyword evidence="4 6" id="KW-0472">Membrane</keyword>
<reference evidence="7 8" key="1">
    <citation type="submission" date="2019-02" db="EMBL/GenBank/DDBJ databases">
        <title>Genomic Encyclopedia of Type Strains, Phase IV (KMG-IV): sequencing the most valuable type-strain genomes for metagenomic binning, comparative biology and taxonomic classification.</title>
        <authorList>
            <person name="Goeker M."/>
        </authorList>
    </citation>
    <scope>NUCLEOTIDE SEQUENCE [LARGE SCALE GENOMIC DNA]</scope>
    <source>
        <strain evidence="7 8">DSM 29486</strain>
    </source>
</reference>
<dbReference type="PANTHER" id="PTHR10806">
    <property type="entry name" value="SIGNAL PEPTIDASE COMPLEX CATALYTIC SUBUNIT SEC11"/>
    <property type="match status" value="1"/>
</dbReference>
<dbReference type="OrthoDB" id="385000at2"/>
<dbReference type="Proteomes" id="UP000292927">
    <property type="component" value="Unassembled WGS sequence"/>
</dbReference>
<evidence type="ECO:0000256" key="1">
    <source>
        <dbReference type="ARBA" id="ARBA00004370"/>
    </source>
</evidence>
<evidence type="ECO:0000256" key="4">
    <source>
        <dbReference type="ARBA" id="ARBA00023136"/>
    </source>
</evidence>
<organism evidence="7 8">
    <name type="scientific">Cuneatibacter caecimuris</name>
    <dbReference type="NCBI Taxonomy" id="1796618"/>
    <lineage>
        <taxon>Bacteria</taxon>
        <taxon>Bacillati</taxon>
        <taxon>Bacillota</taxon>
        <taxon>Clostridia</taxon>
        <taxon>Lachnospirales</taxon>
        <taxon>Lachnospiraceae</taxon>
        <taxon>Cuneatibacter</taxon>
    </lineage>
</organism>
<dbReference type="NCBIfam" id="TIGR02228">
    <property type="entry name" value="sigpep_I_arch"/>
    <property type="match status" value="1"/>
</dbReference>
<dbReference type="CDD" id="cd06462">
    <property type="entry name" value="Peptidase_S24_S26"/>
    <property type="match status" value="1"/>
</dbReference>
<evidence type="ECO:0000256" key="6">
    <source>
        <dbReference type="SAM" id="Phobius"/>
    </source>
</evidence>
<dbReference type="InterPro" id="IPR001733">
    <property type="entry name" value="Peptidase_S26B"/>
</dbReference>
<dbReference type="GO" id="GO:0009003">
    <property type="term" value="F:signal peptidase activity"/>
    <property type="evidence" value="ECO:0007669"/>
    <property type="project" value="UniProtKB-EC"/>
</dbReference>
<evidence type="ECO:0000256" key="5">
    <source>
        <dbReference type="NCBIfam" id="TIGR02228"/>
    </source>
</evidence>
<dbReference type="RefSeq" id="WP_130434408.1">
    <property type="nucleotide sequence ID" value="NZ_SGXF01000002.1"/>
</dbReference>
<dbReference type="GO" id="GO:0016020">
    <property type="term" value="C:membrane"/>
    <property type="evidence" value="ECO:0007669"/>
    <property type="project" value="UniProtKB-SubCell"/>
</dbReference>
<keyword evidence="3 6" id="KW-1133">Transmembrane helix</keyword>
<keyword evidence="2 6" id="KW-0812">Transmembrane</keyword>
<dbReference type="PANTHER" id="PTHR10806:SF6">
    <property type="entry name" value="SIGNAL PEPTIDASE COMPLEX CATALYTIC SUBUNIT SEC11"/>
    <property type="match status" value="1"/>
</dbReference>
<protein>
    <recommendedName>
        <fullName evidence="5">Signal peptidase I</fullName>
        <ecNumber evidence="5">3.4.21.89</ecNumber>
    </recommendedName>
</protein>
<dbReference type="InterPro" id="IPR036286">
    <property type="entry name" value="LexA/Signal_pep-like_sf"/>
</dbReference>
<feature type="transmembrane region" description="Helical" evidence="6">
    <location>
        <begin position="131"/>
        <end position="151"/>
    </location>
</feature>
<gene>
    <name evidence="7" type="ORF">EV209_1381</name>
</gene>
<dbReference type="SUPFAM" id="SSF51306">
    <property type="entry name" value="LexA/Signal peptidase"/>
    <property type="match status" value="1"/>
</dbReference>
<evidence type="ECO:0000256" key="2">
    <source>
        <dbReference type="ARBA" id="ARBA00022692"/>
    </source>
</evidence>
<comment type="caution">
    <text evidence="7">The sequence shown here is derived from an EMBL/GenBank/DDBJ whole genome shotgun (WGS) entry which is preliminary data.</text>
</comment>
<evidence type="ECO:0000313" key="7">
    <source>
        <dbReference type="EMBL" id="RZT00944.1"/>
    </source>
</evidence>
<evidence type="ECO:0000313" key="8">
    <source>
        <dbReference type="Proteomes" id="UP000292927"/>
    </source>
</evidence>
<sequence>MVKIRKIFSVLFWTAVCFCLANFVCGWRAFAVMSSSMEPACPAGSLVISKPVPFRLLKKGDIVTFCKEGGVTVTHRIVQVDQNKRYIETKGDGNQIQDTGKTFETDIIGRIETVIPRAGYLSLAIKRGGPALLFILAVWSGFRFLLPVFGYDKPL</sequence>
<dbReference type="EMBL" id="SGXF01000002">
    <property type="protein sequence ID" value="RZT00944.1"/>
    <property type="molecule type" value="Genomic_DNA"/>
</dbReference>